<feature type="transmembrane region" description="Helical" evidence="9">
    <location>
        <begin position="73"/>
        <end position="94"/>
    </location>
</feature>
<feature type="transmembrane region" description="Helical" evidence="9">
    <location>
        <begin position="100"/>
        <end position="115"/>
    </location>
</feature>
<evidence type="ECO:0000256" key="1">
    <source>
        <dbReference type="ARBA" id="ARBA00004429"/>
    </source>
</evidence>
<keyword evidence="7 9" id="KW-0472">Membrane</keyword>
<dbReference type="Proteomes" id="UP000823615">
    <property type="component" value="Unassembled WGS sequence"/>
</dbReference>
<dbReference type="Pfam" id="PF04143">
    <property type="entry name" value="Sulf_transp"/>
    <property type="match status" value="2"/>
</dbReference>
<name>A0A9D9E263_9SPIO</name>
<dbReference type="InterPro" id="IPR007272">
    <property type="entry name" value="Sulf_transp_TsuA/YedE"/>
</dbReference>
<accession>A0A9D9E263</accession>
<dbReference type="EMBL" id="JADIMT010000088">
    <property type="protein sequence ID" value="MBO8436801.1"/>
    <property type="molecule type" value="Genomic_DNA"/>
</dbReference>
<keyword evidence="5 9" id="KW-0812">Transmembrane</keyword>
<feature type="transmembrane region" description="Helical" evidence="9">
    <location>
        <begin position="176"/>
        <end position="199"/>
    </location>
</feature>
<reference evidence="10" key="1">
    <citation type="submission" date="2020-10" db="EMBL/GenBank/DDBJ databases">
        <authorList>
            <person name="Gilroy R."/>
        </authorList>
    </citation>
    <scope>NUCLEOTIDE SEQUENCE</scope>
    <source>
        <strain evidence="10">7293</strain>
    </source>
</reference>
<keyword evidence="3" id="KW-1003">Cell membrane</keyword>
<sequence length="285" mass="30764">MGFGAKIAGGCNIGALFSSLPQFNLSGWIFLLFVFLGATAGGRLLRNFFEPPVSNKRPNRKRLTPEQRKQRRIIQIVLGVVLTLVVVIVSFVVAPSYPKAPGIIFVGIGLGYVMQRSRFCFTAAYRDPGLTGETKLTRAVIVALALSTILFFGIQASKYGIDLANLQSTPGGTVNLSLVIGSFVFGIGAVLAGGCASGTFVRMGEGYLQNYIAFVFFACGTALGEVFNIATKGTFVKAGSPIYLPQLFGGMMPALFIQLLVLLALWVLAYWWEQRKIAQRNAQSN</sequence>
<evidence type="ECO:0000256" key="5">
    <source>
        <dbReference type="ARBA" id="ARBA00022692"/>
    </source>
</evidence>
<evidence type="ECO:0000313" key="10">
    <source>
        <dbReference type="EMBL" id="MBO8436801.1"/>
    </source>
</evidence>
<feature type="transmembrane region" description="Helical" evidence="9">
    <location>
        <begin position="250"/>
        <end position="272"/>
    </location>
</feature>
<keyword evidence="4" id="KW-0997">Cell inner membrane</keyword>
<feature type="transmembrane region" description="Helical" evidence="9">
    <location>
        <begin position="211"/>
        <end position="230"/>
    </location>
</feature>
<evidence type="ECO:0000256" key="9">
    <source>
        <dbReference type="SAM" id="Phobius"/>
    </source>
</evidence>
<dbReference type="GO" id="GO:0005886">
    <property type="term" value="C:plasma membrane"/>
    <property type="evidence" value="ECO:0007669"/>
    <property type="project" value="UniProtKB-SubCell"/>
</dbReference>
<reference evidence="10" key="2">
    <citation type="journal article" date="2021" name="PeerJ">
        <title>Extensive microbial diversity within the chicken gut microbiome revealed by metagenomics and culture.</title>
        <authorList>
            <person name="Gilroy R."/>
            <person name="Ravi A."/>
            <person name="Getino M."/>
            <person name="Pursley I."/>
            <person name="Horton D.L."/>
            <person name="Alikhan N.F."/>
            <person name="Baker D."/>
            <person name="Gharbi K."/>
            <person name="Hall N."/>
            <person name="Watson M."/>
            <person name="Adriaenssens E.M."/>
            <person name="Foster-Nyarko E."/>
            <person name="Jarju S."/>
            <person name="Secka A."/>
            <person name="Antonio M."/>
            <person name="Oren A."/>
            <person name="Chaudhuri R.R."/>
            <person name="La Ragione R."/>
            <person name="Hildebrand F."/>
            <person name="Pallen M.J."/>
        </authorList>
    </citation>
    <scope>NUCLEOTIDE SEQUENCE</scope>
    <source>
        <strain evidence="10">7293</strain>
    </source>
</reference>
<evidence type="ECO:0000256" key="6">
    <source>
        <dbReference type="ARBA" id="ARBA00022989"/>
    </source>
</evidence>
<organism evidence="10 11">
    <name type="scientific">Candidatus Ornithospirochaeta stercoripullorum</name>
    <dbReference type="NCBI Taxonomy" id="2840899"/>
    <lineage>
        <taxon>Bacteria</taxon>
        <taxon>Pseudomonadati</taxon>
        <taxon>Spirochaetota</taxon>
        <taxon>Spirochaetia</taxon>
        <taxon>Spirochaetales</taxon>
        <taxon>Spirochaetaceae</taxon>
        <taxon>Spirochaetaceae incertae sedis</taxon>
        <taxon>Candidatus Ornithospirochaeta</taxon>
    </lineage>
</organism>
<comment type="caution">
    <text evidence="10">The sequence shown here is derived from an EMBL/GenBank/DDBJ whole genome shotgun (WGS) entry which is preliminary data.</text>
</comment>
<feature type="transmembrane region" description="Helical" evidence="9">
    <location>
        <begin position="136"/>
        <end position="156"/>
    </location>
</feature>
<gene>
    <name evidence="10" type="ORF">IAA97_07485</name>
</gene>
<evidence type="ECO:0000256" key="8">
    <source>
        <dbReference type="ARBA" id="ARBA00035655"/>
    </source>
</evidence>
<keyword evidence="6 9" id="KW-1133">Transmembrane helix</keyword>
<feature type="transmembrane region" description="Helical" evidence="9">
    <location>
        <begin position="25"/>
        <end position="45"/>
    </location>
</feature>
<evidence type="ECO:0000256" key="4">
    <source>
        <dbReference type="ARBA" id="ARBA00022519"/>
    </source>
</evidence>
<protein>
    <submittedName>
        <fullName evidence="10">YeeE/YedE family protein</fullName>
    </submittedName>
</protein>
<dbReference type="PANTHER" id="PTHR30574:SF1">
    <property type="entry name" value="SULPHUR TRANSPORT DOMAIN-CONTAINING PROTEIN"/>
    <property type="match status" value="1"/>
</dbReference>
<evidence type="ECO:0000313" key="11">
    <source>
        <dbReference type="Proteomes" id="UP000823615"/>
    </source>
</evidence>
<comment type="subcellular location">
    <subcellularLocation>
        <location evidence="1">Cell inner membrane</location>
        <topology evidence="1">Multi-pass membrane protein</topology>
    </subcellularLocation>
</comment>
<comment type="similarity">
    <text evidence="8">Belongs to the TsuA/YedE (TC 9.B.102) family.</text>
</comment>
<proteinExistence type="inferred from homology"/>
<dbReference type="PANTHER" id="PTHR30574">
    <property type="entry name" value="INNER MEMBRANE PROTEIN YEDE"/>
    <property type="match status" value="1"/>
</dbReference>
<keyword evidence="2" id="KW-0813">Transport</keyword>
<evidence type="ECO:0000256" key="3">
    <source>
        <dbReference type="ARBA" id="ARBA00022475"/>
    </source>
</evidence>
<dbReference type="AlphaFoldDB" id="A0A9D9E263"/>
<evidence type="ECO:0000256" key="7">
    <source>
        <dbReference type="ARBA" id="ARBA00023136"/>
    </source>
</evidence>
<evidence type="ECO:0000256" key="2">
    <source>
        <dbReference type="ARBA" id="ARBA00022448"/>
    </source>
</evidence>